<dbReference type="PANTHER" id="PTHR30619">
    <property type="entry name" value="DNA INTERNALIZATION/COMPETENCE PROTEIN COMEC/REC2"/>
    <property type="match status" value="1"/>
</dbReference>
<dbReference type="AlphaFoldDB" id="A0A917LLS9"/>
<feature type="transmembrane region" description="Helical" evidence="6">
    <location>
        <begin position="323"/>
        <end position="344"/>
    </location>
</feature>
<sequence>MISLGVLVENLHNQRHYKNHYTSSRPYQTEATSLISLKISSILKPNSYNDRYVVKLIKLDSNSVNGLALLNIRKDSLTKPFSVDDVLVLKSELIPTENPLNPNQFNYKQFLENKYIYAQMYSDYKTILIESTNKNSLSGYADAIRTHINKKLKEHPFKPNELAIINALLLGQRQDLSQDVYNDYKNAGALHILAVSGLHVGIILLLLNFVFKPLEYLKRGHVYKIILLIICLWSFAVIAGLSASVLRASLMFSLIAITMNLKRPKNTLNILISSAFILLLFNPNLIFDVGFQLSYLAVIAIVTVFPLLYGYRKSKYWLVDKLWQVVAVSIAAQIGVLPISLFYFHQIPGLFLLSNVVVIPFLGIILGYGIVVIILANINFLPDFVATIYGHIIGGMNWFFKWVSQHEKFIIKDISFNWMQVIASYLVIISLYHFYKAKNFKNTIIFLLTIIICQTTYMYTKYMNETKNNFIVFHKSRYSILGIQKGNTLELYHNLDSTTNVMETMINSFTTYHDISKIKEDTLRPIYPINNNWLLVIDSLGIYKTISFKPDFVLLRNSPKINLNRLIDSLQPKYIIADGSNYKSYVKRWKETCEKQKIPFHQTGEKGAFITNLSSD</sequence>
<feature type="domain" description="DUF4131" evidence="8">
    <location>
        <begin position="4"/>
        <end position="123"/>
    </location>
</feature>
<keyword evidence="5 6" id="KW-0472">Membrane</keyword>
<comment type="caution">
    <text evidence="9">The sequence shown here is derived from an EMBL/GenBank/DDBJ whole genome shotgun (WGS) entry which is preliminary data.</text>
</comment>
<dbReference type="InterPro" id="IPR004477">
    <property type="entry name" value="ComEC_N"/>
</dbReference>
<evidence type="ECO:0000313" key="10">
    <source>
        <dbReference type="Proteomes" id="UP000625976"/>
    </source>
</evidence>
<evidence type="ECO:0000256" key="6">
    <source>
        <dbReference type="SAM" id="Phobius"/>
    </source>
</evidence>
<feature type="transmembrane region" description="Helical" evidence="6">
    <location>
        <begin position="415"/>
        <end position="434"/>
    </location>
</feature>
<evidence type="ECO:0000256" key="1">
    <source>
        <dbReference type="ARBA" id="ARBA00004651"/>
    </source>
</evidence>
<evidence type="ECO:0000256" key="4">
    <source>
        <dbReference type="ARBA" id="ARBA00022989"/>
    </source>
</evidence>
<dbReference type="InterPro" id="IPR025405">
    <property type="entry name" value="DUF4131"/>
</dbReference>
<feature type="transmembrane region" description="Helical" evidence="6">
    <location>
        <begin position="188"/>
        <end position="210"/>
    </location>
</feature>
<protein>
    <submittedName>
        <fullName evidence="9">Competence protein ComEC</fullName>
    </submittedName>
</protein>
<evidence type="ECO:0000313" key="9">
    <source>
        <dbReference type="EMBL" id="GGG40787.1"/>
    </source>
</evidence>
<feature type="transmembrane region" description="Helical" evidence="6">
    <location>
        <begin position="356"/>
        <end position="378"/>
    </location>
</feature>
<dbReference type="Pfam" id="PF03772">
    <property type="entry name" value="Competence"/>
    <property type="match status" value="1"/>
</dbReference>
<feature type="transmembrane region" description="Helical" evidence="6">
    <location>
        <begin position="384"/>
        <end position="403"/>
    </location>
</feature>
<reference evidence="9" key="2">
    <citation type="submission" date="2020-09" db="EMBL/GenBank/DDBJ databases">
        <authorList>
            <person name="Sun Q."/>
            <person name="Zhou Y."/>
        </authorList>
    </citation>
    <scope>NUCLEOTIDE SEQUENCE</scope>
    <source>
        <strain evidence="9">CGMCC 1.12751</strain>
    </source>
</reference>
<dbReference type="Pfam" id="PF13567">
    <property type="entry name" value="DUF4131"/>
    <property type="match status" value="1"/>
</dbReference>
<name>A0A917LLS9_9FLAO</name>
<dbReference type="Proteomes" id="UP000625976">
    <property type="component" value="Unassembled WGS sequence"/>
</dbReference>
<dbReference type="InterPro" id="IPR052159">
    <property type="entry name" value="Competence_DNA_uptake"/>
</dbReference>
<reference evidence="9" key="1">
    <citation type="journal article" date="2014" name="Int. J. Syst. Evol. Microbiol.">
        <title>Complete genome sequence of Corynebacterium casei LMG S-19264T (=DSM 44701T), isolated from a smear-ripened cheese.</title>
        <authorList>
            <consortium name="US DOE Joint Genome Institute (JGI-PGF)"/>
            <person name="Walter F."/>
            <person name="Albersmeier A."/>
            <person name="Kalinowski J."/>
            <person name="Ruckert C."/>
        </authorList>
    </citation>
    <scope>NUCLEOTIDE SEQUENCE</scope>
    <source>
        <strain evidence="9">CGMCC 1.12751</strain>
    </source>
</reference>
<comment type="subcellular location">
    <subcellularLocation>
        <location evidence="1">Cell membrane</location>
        <topology evidence="1">Multi-pass membrane protein</topology>
    </subcellularLocation>
</comment>
<keyword evidence="4 6" id="KW-1133">Transmembrane helix</keyword>
<dbReference type="EMBL" id="BMFQ01000001">
    <property type="protein sequence ID" value="GGG40787.1"/>
    <property type="molecule type" value="Genomic_DNA"/>
</dbReference>
<dbReference type="GO" id="GO:0005886">
    <property type="term" value="C:plasma membrane"/>
    <property type="evidence" value="ECO:0007669"/>
    <property type="project" value="UniProtKB-SubCell"/>
</dbReference>
<evidence type="ECO:0000256" key="2">
    <source>
        <dbReference type="ARBA" id="ARBA00022475"/>
    </source>
</evidence>
<proteinExistence type="predicted"/>
<feature type="transmembrane region" description="Helical" evidence="6">
    <location>
        <begin position="440"/>
        <end position="459"/>
    </location>
</feature>
<evidence type="ECO:0000256" key="3">
    <source>
        <dbReference type="ARBA" id="ARBA00022692"/>
    </source>
</evidence>
<feature type="transmembrane region" description="Helical" evidence="6">
    <location>
        <begin position="293"/>
        <end position="311"/>
    </location>
</feature>
<evidence type="ECO:0000259" key="7">
    <source>
        <dbReference type="Pfam" id="PF03772"/>
    </source>
</evidence>
<evidence type="ECO:0000256" key="5">
    <source>
        <dbReference type="ARBA" id="ARBA00023136"/>
    </source>
</evidence>
<feature type="transmembrane region" description="Helical" evidence="6">
    <location>
        <begin position="266"/>
        <end position="286"/>
    </location>
</feature>
<gene>
    <name evidence="9" type="ORF">GCM10010976_10500</name>
</gene>
<feature type="transmembrane region" description="Helical" evidence="6">
    <location>
        <begin position="222"/>
        <end position="246"/>
    </location>
</feature>
<accession>A0A917LLS9</accession>
<feature type="domain" description="ComEC/Rec2-related protein" evidence="7">
    <location>
        <begin position="168"/>
        <end position="432"/>
    </location>
</feature>
<keyword evidence="2" id="KW-1003">Cell membrane</keyword>
<keyword evidence="10" id="KW-1185">Reference proteome</keyword>
<dbReference type="NCBIfam" id="TIGR00360">
    <property type="entry name" value="ComEC_N-term"/>
    <property type="match status" value="1"/>
</dbReference>
<organism evidence="9 10">
    <name type="scientific">Bizionia arctica</name>
    <dbReference type="NCBI Taxonomy" id="1495645"/>
    <lineage>
        <taxon>Bacteria</taxon>
        <taxon>Pseudomonadati</taxon>
        <taxon>Bacteroidota</taxon>
        <taxon>Flavobacteriia</taxon>
        <taxon>Flavobacteriales</taxon>
        <taxon>Flavobacteriaceae</taxon>
        <taxon>Bizionia</taxon>
    </lineage>
</organism>
<dbReference type="PANTHER" id="PTHR30619:SF1">
    <property type="entry name" value="RECOMBINATION PROTEIN 2"/>
    <property type="match status" value="1"/>
</dbReference>
<evidence type="ECO:0000259" key="8">
    <source>
        <dbReference type="Pfam" id="PF13567"/>
    </source>
</evidence>
<keyword evidence="3 6" id="KW-0812">Transmembrane</keyword>